<dbReference type="InterPro" id="IPR023393">
    <property type="entry name" value="START-like_dom_sf"/>
</dbReference>
<dbReference type="Gene3D" id="3.30.530.20">
    <property type="match status" value="1"/>
</dbReference>
<dbReference type="InterPro" id="IPR000916">
    <property type="entry name" value="Bet_v_I/MLP"/>
</dbReference>
<dbReference type="Pfam" id="PF00407">
    <property type="entry name" value="Bet_v_1"/>
    <property type="match status" value="1"/>
</dbReference>
<proteinExistence type="predicted"/>
<accession>A0ABR2ACH9</accession>
<sequence>MAQIRKMDCQLTIKSSADKFYDVFRTKAQLTPKMSNGLVADIKLLQGDWNSVGAVRLWSYDFEGKSHMVKEMLESVDDENKTMVYKLVEGELLNYYKSWRTILNITPAGAGSLVKWTMEFEKQNENIPDPVKNADYLIALAGNIDAYLLKA</sequence>
<evidence type="ECO:0000313" key="2">
    <source>
        <dbReference type="Proteomes" id="UP001396334"/>
    </source>
</evidence>
<dbReference type="PANTHER" id="PTHR31338:SF16">
    <property type="entry name" value="POLYKETIDE CYCLASE_DEHYDRASE AND LIPID TRANSPORT SUPERFAMILY PROTEIN"/>
    <property type="match status" value="1"/>
</dbReference>
<protein>
    <submittedName>
        <fullName evidence="1">Uncharacterized protein</fullName>
    </submittedName>
</protein>
<dbReference type="Proteomes" id="UP001396334">
    <property type="component" value="Unassembled WGS sequence"/>
</dbReference>
<evidence type="ECO:0000313" key="1">
    <source>
        <dbReference type="EMBL" id="KAK8490886.1"/>
    </source>
</evidence>
<reference evidence="1 2" key="1">
    <citation type="journal article" date="2024" name="G3 (Bethesda)">
        <title>Genome assembly of Hibiscus sabdariffa L. provides insights into metabolisms of medicinal natural products.</title>
        <authorList>
            <person name="Kim T."/>
        </authorList>
    </citation>
    <scope>NUCLEOTIDE SEQUENCE [LARGE SCALE GENOMIC DNA]</scope>
    <source>
        <strain evidence="1">TK-2024</strain>
        <tissue evidence="1">Old leaves</tissue>
    </source>
</reference>
<dbReference type="SMART" id="SM01037">
    <property type="entry name" value="Bet_v_1"/>
    <property type="match status" value="1"/>
</dbReference>
<name>A0ABR2ACH9_9ROSI</name>
<organism evidence="1 2">
    <name type="scientific">Hibiscus sabdariffa</name>
    <name type="common">roselle</name>
    <dbReference type="NCBI Taxonomy" id="183260"/>
    <lineage>
        <taxon>Eukaryota</taxon>
        <taxon>Viridiplantae</taxon>
        <taxon>Streptophyta</taxon>
        <taxon>Embryophyta</taxon>
        <taxon>Tracheophyta</taxon>
        <taxon>Spermatophyta</taxon>
        <taxon>Magnoliopsida</taxon>
        <taxon>eudicotyledons</taxon>
        <taxon>Gunneridae</taxon>
        <taxon>Pentapetalae</taxon>
        <taxon>rosids</taxon>
        <taxon>malvids</taxon>
        <taxon>Malvales</taxon>
        <taxon>Malvaceae</taxon>
        <taxon>Malvoideae</taxon>
        <taxon>Hibiscus</taxon>
    </lineage>
</organism>
<dbReference type="InterPro" id="IPR052006">
    <property type="entry name" value="MLP-like"/>
</dbReference>
<gene>
    <name evidence="1" type="ORF">V6N11_055170</name>
</gene>
<keyword evidence="2" id="KW-1185">Reference proteome</keyword>
<dbReference type="PANTHER" id="PTHR31338">
    <property type="entry name" value="POLYKETIDE CYCLASE/DEHYDRASE AND LIPID TRANSPORT SUPERFAMILY PROTEIN"/>
    <property type="match status" value="1"/>
</dbReference>
<dbReference type="EMBL" id="JBBPBN010000272">
    <property type="protein sequence ID" value="KAK8490886.1"/>
    <property type="molecule type" value="Genomic_DNA"/>
</dbReference>
<dbReference type="SUPFAM" id="SSF55961">
    <property type="entry name" value="Bet v1-like"/>
    <property type="match status" value="1"/>
</dbReference>
<comment type="caution">
    <text evidence="1">The sequence shown here is derived from an EMBL/GenBank/DDBJ whole genome shotgun (WGS) entry which is preliminary data.</text>
</comment>
<dbReference type="CDD" id="cd07816">
    <property type="entry name" value="Bet_v1-like"/>
    <property type="match status" value="1"/>
</dbReference>